<protein>
    <recommendedName>
        <fullName evidence="4">Thioredoxin domain-containing protein</fullName>
    </recommendedName>
</protein>
<reference evidence="2 3" key="2">
    <citation type="journal article" date="2017" name="Sci. Rep.">
        <title>Ant-infecting Ophiocordyceps genomes reveal a high diversity of potential behavioral manipulation genes and a possible major role for enterotoxins.</title>
        <authorList>
            <person name="de Bekker C."/>
            <person name="Ohm R.A."/>
            <person name="Evans H.C."/>
            <person name="Brachmann A."/>
            <person name="Hughes D.P."/>
        </authorList>
    </citation>
    <scope>NUCLEOTIDE SEQUENCE [LARGE SCALE GENOMIC DNA]</scope>
    <source>
        <strain evidence="2 3">SC16a</strain>
    </source>
</reference>
<dbReference type="EMBL" id="LAZP02000314">
    <property type="protein sequence ID" value="PFH58224.1"/>
    <property type="molecule type" value="Genomic_DNA"/>
</dbReference>
<feature type="region of interest" description="Disordered" evidence="1">
    <location>
        <begin position="1"/>
        <end position="24"/>
    </location>
</feature>
<evidence type="ECO:0000256" key="1">
    <source>
        <dbReference type="SAM" id="MobiDB-lite"/>
    </source>
</evidence>
<dbReference type="Proteomes" id="UP000037136">
    <property type="component" value="Unassembled WGS sequence"/>
</dbReference>
<dbReference type="SUPFAM" id="SSF52833">
    <property type="entry name" value="Thioredoxin-like"/>
    <property type="match status" value="1"/>
</dbReference>
<gene>
    <name evidence="2" type="ORF">XA68_14003</name>
</gene>
<feature type="region of interest" description="Disordered" evidence="1">
    <location>
        <begin position="246"/>
        <end position="277"/>
    </location>
</feature>
<dbReference type="Gene3D" id="3.40.30.10">
    <property type="entry name" value="Glutaredoxin"/>
    <property type="match status" value="1"/>
</dbReference>
<dbReference type="FunFam" id="3.40.30.10:FF:000404">
    <property type="entry name" value="WGS project CABT00000000 data, contig 2.14"/>
    <property type="match status" value="1"/>
</dbReference>
<organism evidence="2 3">
    <name type="scientific">Ophiocordyceps unilateralis</name>
    <name type="common">Zombie-ant fungus</name>
    <name type="synonym">Torrubia unilateralis</name>
    <dbReference type="NCBI Taxonomy" id="268505"/>
    <lineage>
        <taxon>Eukaryota</taxon>
        <taxon>Fungi</taxon>
        <taxon>Dikarya</taxon>
        <taxon>Ascomycota</taxon>
        <taxon>Pezizomycotina</taxon>
        <taxon>Sordariomycetes</taxon>
        <taxon>Hypocreomycetidae</taxon>
        <taxon>Hypocreales</taxon>
        <taxon>Ophiocordycipitaceae</taxon>
        <taxon>Ophiocordyceps</taxon>
    </lineage>
</organism>
<dbReference type="STRING" id="268505.A0A2A9PAJ4"/>
<sequence>MSTDKEADATADFQGELDTSNELPSDEAIRRTEKYVLLDRDGRTHTFQSLYTGHHVARRVLVVFVRHFFCGNCQEFLRSLADAVTPDALLQLPISTFIVVVGCGDPALIQMYADATACRFPIYTDPKGTLYDELGMVKTLTLGTRPAYMRKSMTKGIVDSIGQALRSVPSGLALKSGDHRQVGGEFLFEPLDVATPADEVAEHVVDVEPERKRVSWCHRMRSTRDHAEIPEIIHVLGLQEEAADGQAKHWSRGGAANVRKGSGQSLAGEIGRLQQAE</sequence>
<name>A0A2A9PAJ4_OPHUN</name>
<reference evidence="2 3" key="1">
    <citation type="journal article" date="2015" name="BMC Genomics">
        <title>Gene expression during zombie ant biting behavior reflects the complexity underlying fungal parasitic behavioral manipulation.</title>
        <authorList>
            <person name="de Bekker C."/>
            <person name="Ohm R.A."/>
            <person name="Loreto R.G."/>
            <person name="Sebastian A."/>
            <person name="Albert I."/>
            <person name="Merrow M."/>
            <person name="Brachmann A."/>
            <person name="Hughes D.P."/>
        </authorList>
    </citation>
    <scope>NUCLEOTIDE SEQUENCE [LARGE SCALE GENOMIC DNA]</scope>
    <source>
        <strain evidence="2 3">SC16a</strain>
    </source>
</reference>
<dbReference type="OrthoDB" id="40334at2759"/>
<dbReference type="CDD" id="cd02970">
    <property type="entry name" value="PRX_like2"/>
    <property type="match status" value="1"/>
</dbReference>
<dbReference type="InterPro" id="IPR036249">
    <property type="entry name" value="Thioredoxin-like_sf"/>
</dbReference>
<keyword evidence="3" id="KW-1185">Reference proteome</keyword>
<dbReference type="PANTHER" id="PTHR28630:SF3">
    <property type="entry name" value="PEROXIREDOXIN-LIKE 2C"/>
    <property type="match status" value="1"/>
</dbReference>
<dbReference type="PANTHER" id="PTHR28630">
    <property type="match status" value="1"/>
</dbReference>
<evidence type="ECO:0000313" key="2">
    <source>
        <dbReference type="EMBL" id="PFH58224.1"/>
    </source>
</evidence>
<evidence type="ECO:0000313" key="3">
    <source>
        <dbReference type="Proteomes" id="UP000037136"/>
    </source>
</evidence>
<evidence type="ECO:0008006" key="4">
    <source>
        <dbReference type="Google" id="ProtNLM"/>
    </source>
</evidence>
<dbReference type="InterPro" id="IPR032801">
    <property type="entry name" value="PXL2A/B/C"/>
</dbReference>
<accession>A0A2A9PAJ4</accession>
<proteinExistence type="predicted"/>
<dbReference type="Pfam" id="PF13911">
    <property type="entry name" value="AhpC-TSA_2"/>
    <property type="match status" value="1"/>
</dbReference>
<dbReference type="AlphaFoldDB" id="A0A2A9PAJ4"/>
<comment type="caution">
    <text evidence="2">The sequence shown here is derived from an EMBL/GenBank/DDBJ whole genome shotgun (WGS) entry which is preliminary data.</text>
</comment>